<sequence length="229" mass="23998">MSTDSHRVFGRRPAVRDVLEHPLLGLDPRRTAIAVGYLAVLGGLFAVSYAGTAITIDGAALETLTPRFDTVSTVLIALATATIAIVPFLYAAWNGGPVLSFAMPLVPVAFGTLATGQYVLGLDAAIALTVGGAASTLALFATGVRRTGSLRPWRTADLDGTHLLVVTMLAVVAAVSVGRFVAGSPPRNLEWYAPFAALWLVPVAVVGVYWQAAMRTAIATRTERPDSEP</sequence>
<dbReference type="EMBL" id="WUYX01000038">
    <property type="protein sequence ID" value="MXV62969.1"/>
    <property type="molecule type" value="Genomic_DNA"/>
</dbReference>
<reference evidence="2 3" key="1">
    <citation type="submission" date="2020-01" db="EMBL/GenBank/DDBJ databases">
        <title>Natronorubrum sp. JWXQ-INN 674 isolated from Inner Mongolia Autonomous Region of China.</title>
        <authorList>
            <person name="Xue Q."/>
        </authorList>
    </citation>
    <scope>NUCLEOTIDE SEQUENCE [LARGE SCALE GENOMIC DNA]</scope>
    <source>
        <strain evidence="2 3">JWXQ-INN-674</strain>
    </source>
</reference>
<keyword evidence="1" id="KW-0812">Transmembrane</keyword>
<proteinExistence type="predicted"/>
<dbReference type="Proteomes" id="UP000434101">
    <property type="component" value="Unassembled WGS sequence"/>
</dbReference>
<evidence type="ECO:0000256" key="1">
    <source>
        <dbReference type="SAM" id="Phobius"/>
    </source>
</evidence>
<feature type="transmembrane region" description="Helical" evidence="1">
    <location>
        <begin position="163"/>
        <end position="185"/>
    </location>
</feature>
<feature type="transmembrane region" description="Helical" evidence="1">
    <location>
        <begin position="191"/>
        <end position="212"/>
    </location>
</feature>
<dbReference type="AlphaFoldDB" id="A0A6B0VR55"/>
<feature type="transmembrane region" description="Helical" evidence="1">
    <location>
        <begin position="32"/>
        <end position="51"/>
    </location>
</feature>
<comment type="caution">
    <text evidence="2">The sequence shown here is derived from an EMBL/GenBank/DDBJ whole genome shotgun (WGS) entry which is preliminary data.</text>
</comment>
<feature type="transmembrane region" description="Helical" evidence="1">
    <location>
        <begin position="98"/>
        <end position="118"/>
    </location>
</feature>
<protein>
    <submittedName>
        <fullName evidence="2">Uncharacterized protein</fullName>
    </submittedName>
</protein>
<dbReference type="RefSeq" id="WP_160065794.1">
    <property type="nucleotide sequence ID" value="NZ_WUYX01000038.1"/>
</dbReference>
<evidence type="ECO:0000313" key="2">
    <source>
        <dbReference type="EMBL" id="MXV62969.1"/>
    </source>
</evidence>
<feature type="transmembrane region" description="Helical" evidence="1">
    <location>
        <begin position="124"/>
        <end position="142"/>
    </location>
</feature>
<keyword evidence="3" id="KW-1185">Reference proteome</keyword>
<gene>
    <name evidence="2" type="ORF">GS429_13005</name>
</gene>
<dbReference type="OrthoDB" id="206382at2157"/>
<evidence type="ECO:0000313" key="3">
    <source>
        <dbReference type="Proteomes" id="UP000434101"/>
    </source>
</evidence>
<feature type="transmembrane region" description="Helical" evidence="1">
    <location>
        <begin position="71"/>
        <end position="91"/>
    </location>
</feature>
<organism evidence="2 3">
    <name type="scientific">Natronorubrum halalkaliphilum</name>
    <dbReference type="NCBI Taxonomy" id="2691917"/>
    <lineage>
        <taxon>Archaea</taxon>
        <taxon>Methanobacteriati</taxon>
        <taxon>Methanobacteriota</taxon>
        <taxon>Stenosarchaea group</taxon>
        <taxon>Halobacteria</taxon>
        <taxon>Halobacteriales</taxon>
        <taxon>Natrialbaceae</taxon>
        <taxon>Natronorubrum</taxon>
    </lineage>
</organism>
<accession>A0A6B0VR55</accession>
<keyword evidence="1" id="KW-0472">Membrane</keyword>
<keyword evidence="1" id="KW-1133">Transmembrane helix</keyword>
<name>A0A6B0VR55_9EURY</name>